<evidence type="ECO:0000256" key="1">
    <source>
        <dbReference type="SAM" id="MobiDB-lite"/>
    </source>
</evidence>
<feature type="region of interest" description="Disordered" evidence="1">
    <location>
        <begin position="464"/>
        <end position="486"/>
    </location>
</feature>
<dbReference type="Proteomes" id="UP000596742">
    <property type="component" value="Unassembled WGS sequence"/>
</dbReference>
<evidence type="ECO:0000313" key="2">
    <source>
        <dbReference type="EMBL" id="VDI69037.1"/>
    </source>
</evidence>
<sequence length="549" mass="61362">MTRKYTDGNDMVDVTSDKDHMILKNRNSRKRKLHLFADYISIVCKKKCFVGSECDYNGDYKFIKHHGKTMNLMQYSFLYANFHQTSINVGSFEVYPTTPMRDDEDIRLGNTRSMVDANSVEHSNGDDPPVDLRVHRRHIRVRSGISESLSSVIASRTSSGFTSLNVYNDSFATSNDRNDLPLPSGLSSGQRNYQSSGYESLRHSRHVRSGQFSFSLELQADRENDNQQFNNSILSGNVSDIDPSHSSGLPAGSSYSGGISCFESINEVENENYSMNHNAQINSRYPESTRPVHRTAHSNGYATSINHQLHREVSTVSLRDSTERKETESSTSTLTGNLLPFDMVTRSQSSCPAHENFQQVQDRPAQDQVRSSFGNFTHTGDTENANDFATKVPPASATNVNENPGNMDQLVSSKTHQVFSAGTTTGQQSHKSSCGNNEQSHRNGNQFGSYNRLQSELSVQPEPVRGVPVTGEQQTLNHGDKKTSMESIQDDIELPDDVFLFGEGQPDIPNFDLINDDDDAEEEEEGEMEEEEEEDRNLCAEVEKNTAEI</sequence>
<keyword evidence="3" id="KW-1185">Reference proteome</keyword>
<feature type="region of interest" description="Disordered" evidence="1">
    <location>
        <begin position="502"/>
        <end position="549"/>
    </location>
</feature>
<gene>
    <name evidence="2" type="ORF">MGAL_10B056858</name>
</gene>
<dbReference type="OrthoDB" id="10363875at2759"/>
<evidence type="ECO:0000313" key="3">
    <source>
        <dbReference type="Proteomes" id="UP000596742"/>
    </source>
</evidence>
<accession>A0A8B6GTK4</accession>
<dbReference type="AlphaFoldDB" id="A0A8B6GTK4"/>
<dbReference type="EMBL" id="UYJE01008980">
    <property type="protein sequence ID" value="VDI69037.1"/>
    <property type="molecule type" value="Genomic_DNA"/>
</dbReference>
<comment type="caution">
    <text evidence="2">The sequence shown here is derived from an EMBL/GenBank/DDBJ whole genome shotgun (WGS) entry which is preliminary data.</text>
</comment>
<feature type="compositionally biased region" description="Polar residues" evidence="1">
    <location>
        <begin position="185"/>
        <end position="198"/>
    </location>
</feature>
<feature type="compositionally biased region" description="Acidic residues" evidence="1">
    <location>
        <begin position="514"/>
        <end position="535"/>
    </location>
</feature>
<proteinExistence type="predicted"/>
<organism evidence="2 3">
    <name type="scientific">Mytilus galloprovincialis</name>
    <name type="common">Mediterranean mussel</name>
    <dbReference type="NCBI Taxonomy" id="29158"/>
    <lineage>
        <taxon>Eukaryota</taxon>
        <taxon>Metazoa</taxon>
        <taxon>Spiralia</taxon>
        <taxon>Lophotrochozoa</taxon>
        <taxon>Mollusca</taxon>
        <taxon>Bivalvia</taxon>
        <taxon>Autobranchia</taxon>
        <taxon>Pteriomorphia</taxon>
        <taxon>Mytilida</taxon>
        <taxon>Mytiloidea</taxon>
        <taxon>Mytilidae</taxon>
        <taxon>Mytilinae</taxon>
        <taxon>Mytilus</taxon>
    </lineage>
</organism>
<name>A0A8B6GTK4_MYTGA</name>
<feature type="region of interest" description="Disordered" evidence="1">
    <location>
        <begin position="172"/>
        <end position="204"/>
    </location>
</feature>
<feature type="region of interest" description="Disordered" evidence="1">
    <location>
        <begin position="424"/>
        <end position="448"/>
    </location>
</feature>
<reference evidence="2" key="1">
    <citation type="submission" date="2018-11" db="EMBL/GenBank/DDBJ databases">
        <authorList>
            <person name="Alioto T."/>
            <person name="Alioto T."/>
        </authorList>
    </citation>
    <scope>NUCLEOTIDE SEQUENCE</scope>
</reference>
<feature type="compositionally biased region" description="Basic and acidic residues" evidence="1">
    <location>
        <begin position="536"/>
        <end position="549"/>
    </location>
</feature>
<feature type="region of interest" description="Disordered" evidence="1">
    <location>
        <begin position="301"/>
        <end position="336"/>
    </location>
</feature>
<protein>
    <submittedName>
        <fullName evidence="2">Uncharacterized protein</fullName>
    </submittedName>
</protein>